<proteinExistence type="predicted"/>
<gene>
    <name evidence="1" type="ORF">LGLO00237_LOCUS25362</name>
</gene>
<sequence length="180" mass="20546">MGRMATMVSRCRMDTAQLLLLRWTVGRHVLVPYPELTPKKASRVYEHLKEIGLDPSLNNAHVLRDTDLPRSKTGLKVLWARRLTHLIKTHAKKLAADSYSKDWKALGPMDLTRVLRIIGCRNPERVESFLLGLGMTSNFENVSLLEPEDVEEAETGLRPLEARALVTSLREYAKHFETMK</sequence>
<evidence type="ECO:0000313" key="1">
    <source>
        <dbReference type="EMBL" id="CAE0673657.1"/>
    </source>
</evidence>
<dbReference type="EMBL" id="HBIV01035499">
    <property type="protein sequence ID" value="CAE0673657.1"/>
    <property type="molecule type" value="Transcribed_RNA"/>
</dbReference>
<dbReference type="AlphaFoldDB" id="A0A7S3Z7H2"/>
<organism evidence="1">
    <name type="scientific">Lotharella globosa</name>
    <dbReference type="NCBI Taxonomy" id="91324"/>
    <lineage>
        <taxon>Eukaryota</taxon>
        <taxon>Sar</taxon>
        <taxon>Rhizaria</taxon>
        <taxon>Cercozoa</taxon>
        <taxon>Chlorarachniophyceae</taxon>
        <taxon>Lotharella</taxon>
    </lineage>
</organism>
<name>A0A7S3Z7H2_9EUKA</name>
<reference evidence="1" key="1">
    <citation type="submission" date="2021-01" db="EMBL/GenBank/DDBJ databases">
        <authorList>
            <person name="Corre E."/>
            <person name="Pelletier E."/>
            <person name="Niang G."/>
            <person name="Scheremetjew M."/>
            <person name="Finn R."/>
            <person name="Kale V."/>
            <person name="Holt S."/>
            <person name="Cochrane G."/>
            <person name="Meng A."/>
            <person name="Brown T."/>
            <person name="Cohen L."/>
        </authorList>
    </citation>
    <scope>NUCLEOTIDE SEQUENCE</scope>
    <source>
        <strain evidence="1">CCCM811</strain>
    </source>
</reference>
<accession>A0A7S3Z7H2</accession>
<protein>
    <submittedName>
        <fullName evidence="1">Uncharacterized protein</fullName>
    </submittedName>
</protein>